<evidence type="ECO:0000256" key="2">
    <source>
        <dbReference type="ARBA" id="ARBA00001941"/>
    </source>
</evidence>
<feature type="domain" description="3-dehydroquinate synthase C-terminal" evidence="8">
    <location>
        <begin position="155"/>
        <end position="306"/>
    </location>
</feature>
<evidence type="ECO:0000256" key="5">
    <source>
        <dbReference type="ARBA" id="ARBA00023239"/>
    </source>
</evidence>
<dbReference type="InterPro" id="IPR050071">
    <property type="entry name" value="Dehydroquinate_synthase"/>
</dbReference>
<dbReference type="InterPro" id="IPR030963">
    <property type="entry name" value="DHQ_synth_fam"/>
</dbReference>
<organism evidence="9 10">
    <name type="scientific">Edaphobacter aggregans</name>
    <dbReference type="NCBI Taxonomy" id="570835"/>
    <lineage>
        <taxon>Bacteria</taxon>
        <taxon>Pseudomonadati</taxon>
        <taxon>Acidobacteriota</taxon>
        <taxon>Terriglobia</taxon>
        <taxon>Terriglobales</taxon>
        <taxon>Acidobacteriaceae</taxon>
        <taxon>Edaphobacter</taxon>
    </lineage>
</organism>
<evidence type="ECO:0000256" key="3">
    <source>
        <dbReference type="ARBA" id="ARBA00022723"/>
    </source>
</evidence>
<dbReference type="GO" id="GO:0009073">
    <property type="term" value="P:aromatic amino acid family biosynthetic process"/>
    <property type="evidence" value="ECO:0007669"/>
    <property type="project" value="InterPro"/>
</dbReference>
<dbReference type="EMBL" id="RSDW01000001">
    <property type="protein sequence ID" value="RSL16396.1"/>
    <property type="molecule type" value="Genomic_DNA"/>
</dbReference>
<dbReference type="Pfam" id="PF01761">
    <property type="entry name" value="DHQ_synthase"/>
    <property type="match status" value="1"/>
</dbReference>
<evidence type="ECO:0000256" key="4">
    <source>
        <dbReference type="ARBA" id="ARBA00023027"/>
    </source>
</evidence>
<dbReference type="Proteomes" id="UP000269669">
    <property type="component" value="Unassembled WGS sequence"/>
</dbReference>
<reference evidence="9 10" key="1">
    <citation type="submission" date="2018-12" db="EMBL/GenBank/DDBJ databases">
        <title>Sequencing of bacterial isolates from soil warming experiment in Harvard Forest, Massachusetts, USA.</title>
        <authorList>
            <person name="Deangelis K."/>
        </authorList>
    </citation>
    <scope>NUCLEOTIDE SEQUENCE [LARGE SCALE GENOMIC DNA]</scope>
    <source>
        <strain evidence="9 10">EB153</strain>
    </source>
</reference>
<dbReference type="SUPFAM" id="SSF56796">
    <property type="entry name" value="Dehydroquinate synthase-like"/>
    <property type="match status" value="1"/>
</dbReference>
<comment type="cofactor">
    <cofactor evidence="1">
        <name>NAD(+)</name>
        <dbReference type="ChEBI" id="CHEBI:57540"/>
    </cofactor>
</comment>
<evidence type="ECO:0000259" key="8">
    <source>
        <dbReference type="Pfam" id="PF24621"/>
    </source>
</evidence>
<dbReference type="Gene3D" id="3.40.50.1970">
    <property type="match status" value="1"/>
</dbReference>
<dbReference type="AlphaFoldDB" id="A0A428MHM3"/>
<keyword evidence="5" id="KW-0456">Lyase</keyword>
<accession>A0A428MHM3</accession>
<evidence type="ECO:0000256" key="6">
    <source>
        <dbReference type="ARBA" id="ARBA00023285"/>
    </source>
</evidence>
<evidence type="ECO:0000256" key="1">
    <source>
        <dbReference type="ARBA" id="ARBA00001911"/>
    </source>
</evidence>
<name>A0A428MHM3_9BACT</name>
<dbReference type="Pfam" id="PF24621">
    <property type="entry name" value="DHQS_C"/>
    <property type="match status" value="1"/>
</dbReference>
<proteinExistence type="predicted"/>
<dbReference type="CDD" id="cd08195">
    <property type="entry name" value="DHQS"/>
    <property type="match status" value="1"/>
</dbReference>
<evidence type="ECO:0000313" key="10">
    <source>
        <dbReference type="Proteomes" id="UP000269669"/>
    </source>
</evidence>
<dbReference type="GO" id="GO:0003856">
    <property type="term" value="F:3-dehydroquinate synthase activity"/>
    <property type="evidence" value="ECO:0007669"/>
    <property type="project" value="TreeGrafter"/>
</dbReference>
<dbReference type="Gene3D" id="1.20.1090.10">
    <property type="entry name" value="Dehydroquinate synthase-like - alpha domain"/>
    <property type="match status" value="1"/>
</dbReference>
<dbReference type="RefSeq" id="WP_260472770.1">
    <property type="nucleotide sequence ID" value="NZ_RSDW01000001.1"/>
</dbReference>
<comment type="cofactor">
    <cofactor evidence="2">
        <name>Co(2+)</name>
        <dbReference type="ChEBI" id="CHEBI:48828"/>
    </cofactor>
</comment>
<feature type="domain" description="3-dehydroquinate synthase N-terminal" evidence="7">
    <location>
        <begin position="44"/>
        <end position="151"/>
    </location>
</feature>
<dbReference type="InterPro" id="IPR030960">
    <property type="entry name" value="DHQS/DOIS_N"/>
</dbReference>
<keyword evidence="10" id="KW-1185">Reference proteome</keyword>
<dbReference type="PIRSF" id="PIRSF001455">
    <property type="entry name" value="DHQ_synth"/>
    <property type="match status" value="1"/>
</dbReference>
<dbReference type="PANTHER" id="PTHR43622:SF1">
    <property type="entry name" value="3-DEHYDROQUINATE SYNTHASE"/>
    <property type="match status" value="1"/>
</dbReference>
<dbReference type="InterPro" id="IPR056179">
    <property type="entry name" value="DHQS_C"/>
</dbReference>
<protein>
    <submittedName>
        <fullName evidence="9">3-dehydroquinate synthase</fullName>
    </submittedName>
</protein>
<evidence type="ECO:0000313" key="9">
    <source>
        <dbReference type="EMBL" id="RSL16396.1"/>
    </source>
</evidence>
<evidence type="ECO:0000259" key="7">
    <source>
        <dbReference type="Pfam" id="PF01761"/>
    </source>
</evidence>
<comment type="caution">
    <text evidence="9">The sequence shown here is derived from an EMBL/GenBank/DDBJ whole genome shotgun (WGS) entry which is preliminary data.</text>
</comment>
<keyword evidence="4" id="KW-0520">NAD</keyword>
<gene>
    <name evidence="9" type="ORF">EDE15_1909</name>
</gene>
<dbReference type="PANTHER" id="PTHR43622">
    <property type="entry name" value="3-DEHYDROQUINATE SYNTHASE"/>
    <property type="match status" value="1"/>
</dbReference>
<keyword evidence="3" id="KW-0479">Metal-binding</keyword>
<sequence>MYIEPGAFDRQIDEHQQAVIIADSFFRGALPSWIESSRAVIYYDASESVKSLDSAPGLIEQIRRSGANRQTQFVAIGGGVIQDLTAFAASIYMRGVQWIYIPTTILGMVDSCIGGKSSINVGRYKNLVGTFHPPLRVLVDPKFARTLPLDQHASGIIEAAKICFCHSPESFRSYLACNPHPGMETSALAMLIAHSLRAKKWFIEIDEFDQNQRLLLNFGHTFGHAIEGASNYGISHGIAVGLGMLCALAFGRQSPEDGSDPYAGAPAVRELEDHLATIFRVVPSLSSQLAELQLKDVMERFESDKKHRQDSYVLILVEPSGKVIVKKIPKSPESMLRIQGAIKTVLESYPS</sequence>
<dbReference type="GO" id="GO:0046872">
    <property type="term" value="F:metal ion binding"/>
    <property type="evidence" value="ECO:0007669"/>
    <property type="project" value="UniProtKB-KW"/>
</dbReference>
<keyword evidence="6" id="KW-0170">Cobalt</keyword>